<dbReference type="InterPro" id="IPR029063">
    <property type="entry name" value="SAM-dependent_MTases_sf"/>
</dbReference>
<proteinExistence type="predicted"/>
<dbReference type="Gene3D" id="3.40.50.150">
    <property type="entry name" value="Vaccinia Virus protein VP39"/>
    <property type="match status" value="1"/>
</dbReference>
<gene>
    <name evidence="3" type="ORF">BECKMB1821H_GA0114242_107213</name>
    <name evidence="2" type="ORF">BECKMB1821I_GA0114274_106113</name>
</gene>
<dbReference type="SUPFAM" id="SSF53335">
    <property type="entry name" value="S-adenosyl-L-methionine-dependent methyltransferases"/>
    <property type="match status" value="1"/>
</dbReference>
<keyword evidence="2" id="KW-0808">Transferase</keyword>
<accession>A0A450XXR7</accession>
<keyword evidence="2" id="KW-0830">Ubiquinone</keyword>
<sequence>MVHKARVAPATPRQRLQDWLSYPPGSMLLEAEITLLGDSLTSLFGYHLLQVGQLGNADLLTRSRISHRVVVDVDKGRNVSDYPCLWAEPDTLPIASDSIDAIIFPHVFEFFPRVQETIKEAKRVLVAEGHLVVLAFNPWSLTGIWHLLFGGERKETWIPCQGGRFLGFGQVRDWITGQGFEVISSKRYFFRPPASIGGMNRGGASDPLRFLDTIGPRFWPFLSGAYLLVAKKRVLTLTSRKPSWRQPRRLIAVGLGEPSS</sequence>
<dbReference type="AlphaFoldDB" id="A0A450XXR7"/>
<dbReference type="InterPro" id="IPR013216">
    <property type="entry name" value="Methyltransf_11"/>
</dbReference>
<dbReference type="GO" id="GO:0032259">
    <property type="term" value="P:methylation"/>
    <property type="evidence" value="ECO:0007669"/>
    <property type="project" value="UniProtKB-KW"/>
</dbReference>
<dbReference type="Pfam" id="PF08241">
    <property type="entry name" value="Methyltransf_11"/>
    <property type="match status" value="1"/>
</dbReference>
<reference evidence="2" key="1">
    <citation type="submission" date="2019-02" db="EMBL/GenBank/DDBJ databases">
        <authorList>
            <person name="Gruber-Vodicka R. H."/>
            <person name="Seah K. B. B."/>
        </authorList>
    </citation>
    <scope>NUCLEOTIDE SEQUENCE</scope>
    <source>
        <strain evidence="3">BECK_BZ198</strain>
        <strain evidence="2">BECK_BZ199</strain>
    </source>
</reference>
<dbReference type="EMBL" id="CAADFQ010000061">
    <property type="protein sequence ID" value="VFK34114.1"/>
    <property type="molecule type" value="Genomic_DNA"/>
</dbReference>
<protein>
    <submittedName>
        <fullName evidence="2">Ubiquinone/menaquinone biosynthesis C-methylase UbiE</fullName>
    </submittedName>
</protein>
<keyword evidence="2" id="KW-0489">Methyltransferase</keyword>
<evidence type="ECO:0000313" key="3">
    <source>
        <dbReference type="EMBL" id="VFK76748.1"/>
    </source>
</evidence>
<feature type="domain" description="Methyltransferase type 11" evidence="1">
    <location>
        <begin position="85"/>
        <end position="133"/>
    </location>
</feature>
<dbReference type="EMBL" id="CAADGH010000072">
    <property type="protein sequence ID" value="VFK76748.1"/>
    <property type="molecule type" value="Genomic_DNA"/>
</dbReference>
<name>A0A450XXR7_9GAMM</name>
<evidence type="ECO:0000259" key="1">
    <source>
        <dbReference type="Pfam" id="PF08241"/>
    </source>
</evidence>
<dbReference type="GO" id="GO:0008757">
    <property type="term" value="F:S-adenosylmethionine-dependent methyltransferase activity"/>
    <property type="evidence" value="ECO:0007669"/>
    <property type="project" value="InterPro"/>
</dbReference>
<organism evidence="2">
    <name type="scientific">Candidatus Kentrum sp. MB</name>
    <dbReference type="NCBI Taxonomy" id="2138164"/>
    <lineage>
        <taxon>Bacteria</taxon>
        <taxon>Pseudomonadati</taxon>
        <taxon>Pseudomonadota</taxon>
        <taxon>Gammaproteobacteria</taxon>
        <taxon>Candidatus Kentrum</taxon>
    </lineage>
</organism>
<evidence type="ECO:0000313" key="2">
    <source>
        <dbReference type="EMBL" id="VFK34114.1"/>
    </source>
</evidence>